<dbReference type="Proteomes" id="UP000231198">
    <property type="component" value="Unassembled WGS sequence"/>
</dbReference>
<organism evidence="1 2">
    <name type="scientific">Candidatus Roizmanbacteria bacterium CG09_land_8_20_14_0_10_41_9</name>
    <dbReference type="NCBI Taxonomy" id="1974850"/>
    <lineage>
        <taxon>Bacteria</taxon>
        <taxon>Candidatus Roizmaniibacteriota</taxon>
    </lineage>
</organism>
<dbReference type="AlphaFoldDB" id="A0A2H0WSM9"/>
<evidence type="ECO:0000313" key="2">
    <source>
        <dbReference type="Proteomes" id="UP000231198"/>
    </source>
</evidence>
<gene>
    <name evidence="1" type="ORF">COT62_02435</name>
</gene>
<reference evidence="2" key="1">
    <citation type="submission" date="2017-09" db="EMBL/GenBank/DDBJ databases">
        <title>Depth-based differentiation of microbial function through sediment-hosted aquifers and enrichment of novel symbionts in the deep terrestrial subsurface.</title>
        <authorList>
            <person name="Probst A.J."/>
            <person name="Ladd B."/>
            <person name="Jarett J.K."/>
            <person name="Geller-Mcgrath D.E."/>
            <person name="Sieber C.M.K."/>
            <person name="Emerson J.B."/>
            <person name="Anantharaman K."/>
            <person name="Thomas B.C."/>
            <person name="Malmstrom R."/>
            <person name="Stieglmeier M."/>
            <person name="Klingl A."/>
            <person name="Woyke T."/>
            <person name="Ryan C.M."/>
            <person name="Banfield J.F."/>
        </authorList>
    </citation>
    <scope>NUCLEOTIDE SEQUENCE [LARGE SCALE GENOMIC DNA]</scope>
</reference>
<protein>
    <submittedName>
        <fullName evidence="1">Uncharacterized protein</fullName>
    </submittedName>
</protein>
<comment type="caution">
    <text evidence="1">The sequence shown here is derived from an EMBL/GenBank/DDBJ whole genome shotgun (WGS) entry which is preliminary data.</text>
</comment>
<sequence length="292" mass="32644">MLAEVPILDGGDRLGKDRQLSYPDKFRSYYRVSLQALRSSPPDSVICGPVYIAETSSGLPIRFDTYVYSQPESKKAVILGYNADDIPIAYRHSVYCSRGPSVIAQGYVGTALRGSGVGSVTELVHQDMLSRIAQRTGVLVVYEALDNNSNVLRRAISRYKDFIPKGGDPFCDAALNLRERVRVQEQEQARWYAIFGAYGKFGYGVSLSYDADTFKAFPPRNSSDGFDLEQIDRICLERDVTTDEYGRVSYSPRVTTIETGPLHEVRERKLSRLSALPSLPEAIRFSHVSPTY</sequence>
<proteinExistence type="predicted"/>
<accession>A0A2H0WSM9</accession>
<name>A0A2H0WSM9_9BACT</name>
<evidence type="ECO:0000313" key="1">
    <source>
        <dbReference type="EMBL" id="PIS15664.1"/>
    </source>
</evidence>
<dbReference type="EMBL" id="PEZG01000056">
    <property type="protein sequence ID" value="PIS15664.1"/>
    <property type="molecule type" value="Genomic_DNA"/>
</dbReference>